<organism evidence="10 11">
    <name type="scientific">Miscanthus lutarioriparius</name>
    <dbReference type="NCBI Taxonomy" id="422564"/>
    <lineage>
        <taxon>Eukaryota</taxon>
        <taxon>Viridiplantae</taxon>
        <taxon>Streptophyta</taxon>
        <taxon>Embryophyta</taxon>
        <taxon>Tracheophyta</taxon>
        <taxon>Spermatophyta</taxon>
        <taxon>Magnoliopsida</taxon>
        <taxon>Liliopsida</taxon>
        <taxon>Poales</taxon>
        <taxon>Poaceae</taxon>
        <taxon>PACMAD clade</taxon>
        <taxon>Panicoideae</taxon>
        <taxon>Andropogonodae</taxon>
        <taxon>Andropogoneae</taxon>
        <taxon>Saccharinae</taxon>
        <taxon>Miscanthus</taxon>
    </lineage>
</organism>
<comment type="subcellular location">
    <subcellularLocation>
        <location evidence="2">Nucleus</location>
    </subcellularLocation>
</comment>
<sequence>MRNRQGLQLADDDDTGFSTTAVDTVDSSSLLDEDDPAAINDDDVSSPVVSCCLPNAMDLRLPHSEIFKVLMDGGRLFLLEYQCVYCVPGTESFQPLRAVDLLVLEALQPPLKMPQIVRKGKFSFPSPTLIFAYWELPSESSQPAHDKFRRPQCCEQLIMILECTPRDRGELVSAGGHQPDKTPSSGSPRTPPGLLDKPVLPRSGGQPSKRVHREYSVNSPHSSIMSSTDESSYNDTSSDGPSTVILAKAAVVLRRLKDKCTSVEALGMYIWTCSHQSASRECKYRFERSLDIVSRKITTVAEVMYRWASTVLVPADRNYTRVNQKLAAYASWFVGCIGAIDGTHIEIEVNREAKADFFNRKGKTTINVCAIVDMDGHFTYVGAEKARACHDMAVLKDYQDDGRYYLANMGYIDMPGYMTPFRNTRYHMNDFRGVEFHRLQREEKFNYIHAKLQNVIKRRFGGLKECWHILNGVPYCKRKKQDMIVISCFALENYLWMLKYGADPPSYELPEWVELNQGTPIFGVRELISMVVWSGI</sequence>
<comment type="similarity">
    <text evidence="3">Belongs to the HARBI1 family.</text>
</comment>
<evidence type="ECO:0000256" key="2">
    <source>
        <dbReference type="ARBA" id="ARBA00004123"/>
    </source>
</evidence>
<keyword evidence="4" id="KW-0540">Nuclease</keyword>
<evidence type="ECO:0000256" key="1">
    <source>
        <dbReference type="ARBA" id="ARBA00001968"/>
    </source>
</evidence>
<dbReference type="PANTHER" id="PTHR22930">
    <property type="match status" value="1"/>
</dbReference>
<dbReference type="InterPro" id="IPR027806">
    <property type="entry name" value="HARBI1_dom"/>
</dbReference>
<dbReference type="GO" id="GO:0004518">
    <property type="term" value="F:nuclease activity"/>
    <property type="evidence" value="ECO:0007669"/>
    <property type="project" value="UniProtKB-KW"/>
</dbReference>
<comment type="caution">
    <text evidence="10">The sequence shown here is derived from an EMBL/GenBank/DDBJ whole genome shotgun (WGS) entry which is preliminary data.</text>
</comment>
<evidence type="ECO:0000256" key="5">
    <source>
        <dbReference type="ARBA" id="ARBA00022723"/>
    </source>
</evidence>
<dbReference type="GO" id="GO:0005634">
    <property type="term" value="C:nucleus"/>
    <property type="evidence" value="ECO:0007669"/>
    <property type="project" value="UniProtKB-SubCell"/>
</dbReference>
<dbReference type="GO" id="GO:0046872">
    <property type="term" value="F:metal ion binding"/>
    <property type="evidence" value="ECO:0007669"/>
    <property type="project" value="UniProtKB-KW"/>
</dbReference>
<evidence type="ECO:0000256" key="4">
    <source>
        <dbReference type="ARBA" id="ARBA00022722"/>
    </source>
</evidence>
<keyword evidence="11" id="KW-1185">Reference proteome</keyword>
<dbReference type="PANTHER" id="PTHR22930:SF280">
    <property type="entry name" value="OS11G0202600 PROTEIN"/>
    <property type="match status" value="1"/>
</dbReference>
<gene>
    <name evidence="10" type="ORF">NCGR_LOCUS64640</name>
</gene>
<evidence type="ECO:0000259" key="9">
    <source>
        <dbReference type="Pfam" id="PF13359"/>
    </source>
</evidence>
<evidence type="ECO:0000313" key="10">
    <source>
        <dbReference type="EMBL" id="CAD6340542.1"/>
    </source>
</evidence>
<dbReference type="EMBL" id="CAJGYO010000019">
    <property type="protein sequence ID" value="CAD6340542.1"/>
    <property type="molecule type" value="Genomic_DNA"/>
</dbReference>
<evidence type="ECO:0000313" key="11">
    <source>
        <dbReference type="Proteomes" id="UP000604825"/>
    </source>
</evidence>
<keyword evidence="5" id="KW-0479">Metal-binding</keyword>
<keyword evidence="7" id="KW-0539">Nucleus</keyword>
<evidence type="ECO:0000256" key="7">
    <source>
        <dbReference type="ARBA" id="ARBA00023242"/>
    </source>
</evidence>
<dbReference type="Pfam" id="PF13359">
    <property type="entry name" value="DDE_Tnp_4"/>
    <property type="match status" value="1"/>
</dbReference>
<evidence type="ECO:0000256" key="6">
    <source>
        <dbReference type="ARBA" id="ARBA00022801"/>
    </source>
</evidence>
<evidence type="ECO:0000256" key="8">
    <source>
        <dbReference type="SAM" id="MobiDB-lite"/>
    </source>
</evidence>
<dbReference type="OrthoDB" id="636868at2759"/>
<name>A0A811SFW2_9POAL</name>
<reference evidence="10" key="1">
    <citation type="submission" date="2020-10" db="EMBL/GenBank/DDBJ databases">
        <authorList>
            <person name="Han B."/>
            <person name="Lu T."/>
            <person name="Zhao Q."/>
            <person name="Huang X."/>
            <person name="Zhao Y."/>
        </authorList>
    </citation>
    <scope>NUCLEOTIDE SEQUENCE</scope>
</reference>
<dbReference type="AlphaFoldDB" id="A0A811SFW2"/>
<keyword evidence="6" id="KW-0378">Hydrolase</keyword>
<feature type="domain" description="DDE Tnp4" evidence="9">
    <location>
        <begin position="340"/>
        <end position="493"/>
    </location>
</feature>
<protein>
    <recommendedName>
        <fullName evidence="9">DDE Tnp4 domain-containing protein</fullName>
    </recommendedName>
</protein>
<accession>A0A811SFW2</accession>
<dbReference type="Proteomes" id="UP000604825">
    <property type="component" value="Unassembled WGS sequence"/>
</dbReference>
<proteinExistence type="inferred from homology"/>
<comment type="cofactor">
    <cofactor evidence="1">
        <name>a divalent metal cation</name>
        <dbReference type="ChEBI" id="CHEBI:60240"/>
    </cofactor>
</comment>
<dbReference type="InterPro" id="IPR045249">
    <property type="entry name" value="HARBI1-like"/>
</dbReference>
<dbReference type="GO" id="GO:0016787">
    <property type="term" value="F:hydrolase activity"/>
    <property type="evidence" value="ECO:0007669"/>
    <property type="project" value="UniProtKB-KW"/>
</dbReference>
<feature type="compositionally biased region" description="Polar residues" evidence="8">
    <location>
        <begin position="216"/>
        <end position="239"/>
    </location>
</feature>
<feature type="region of interest" description="Disordered" evidence="8">
    <location>
        <begin position="169"/>
        <end position="239"/>
    </location>
</feature>
<evidence type="ECO:0000256" key="3">
    <source>
        <dbReference type="ARBA" id="ARBA00006958"/>
    </source>
</evidence>